<evidence type="ECO:0000313" key="9">
    <source>
        <dbReference type="Proteomes" id="UP001200034"/>
    </source>
</evidence>
<evidence type="ECO:0000256" key="6">
    <source>
        <dbReference type="SAM" id="Phobius"/>
    </source>
</evidence>
<dbReference type="SUPFAM" id="SSF46565">
    <property type="entry name" value="Chaperone J-domain"/>
    <property type="match status" value="1"/>
</dbReference>
<evidence type="ECO:0000313" key="8">
    <source>
        <dbReference type="EMBL" id="KAH8371198.1"/>
    </source>
</evidence>
<name>A0AAD4PLH3_9MUSC</name>
<keyword evidence="1" id="KW-0143">Chaperone</keyword>
<evidence type="ECO:0000256" key="5">
    <source>
        <dbReference type="ARBA" id="ARBA00046365"/>
    </source>
</evidence>
<dbReference type="GO" id="GO:0051087">
    <property type="term" value="F:protein-folding chaperone binding"/>
    <property type="evidence" value="ECO:0007669"/>
    <property type="project" value="TreeGrafter"/>
</dbReference>
<dbReference type="PANTHER" id="PTHR44360">
    <property type="entry name" value="DNAJ HOMOLOG SUBFAMILY B MEMBER 9"/>
    <property type="match status" value="1"/>
</dbReference>
<gene>
    <name evidence="8" type="ORF">KR093_006471</name>
</gene>
<dbReference type="InterPro" id="IPR036869">
    <property type="entry name" value="J_dom_sf"/>
</dbReference>
<evidence type="ECO:0000256" key="3">
    <source>
        <dbReference type="ARBA" id="ARBA00041533"/>
    </source>
</evidence>
<dbReference type="GO" id="GO:0051787">
    <property type="term" value="F:misfolded protein binding"/>
    <property type="evidence" value="ECO:0007669"/>
    <property type="project" value="TreeGrafter"/>
</dbReference>
<dbReference type="EMBL" id="JAJJHW010002585">
    <property type="protein sequence ID" value="KAH8371198.1"/>
    <property type="molecule type" value="Genomic_DNA"/>
</dbReference>
<protein>
    <recommendedName>
        <fullName evidence="2">DnaJ homolog subfamily B member 9</fullName>
    </recommendedName>
    <alternativeName>
        <fullName evidence="3">Endoplasmic reticulum DNA J domain-containing protein 4</fullName>
    </alternativeName>
</protein>
<dbReference type="CDD" id="cd06257">
    <property type="entry name" value="DnaJ"/>
    <property type="match status" value="1"/>
</dbReference>
<evidence type="ECO:0000256" key="2">
    <source>
        <dbReference type="ARBA" id="ARBA00040158"/>
    </source>
</evidence>
<comment type="subunit">
    <text evidence="5">Interacts with HSPA5/BiP; interaction is direct. Interacts with ERN1/IRE1 (via the luminal region). Interacts with DERL1.</text>
</comment>
<dbReference type="PRINTS" id="PR00625">
    <property type="entry name" value="JDOMAIN"/>
</dbReference>
<dbReference type="InterPro" id="IPR018253">
    <property type="entry name" value="DnaJ_domain_CS"/>
</dbReference>
<keyword evidence="6" id="KW-0472">Membrane</keyword>
<comment type="caution">
    <text evidence="8">The sequence shown here is derived from an EMBL/GenBank/DDBJ whole genome shotgun (WGS) entry which is preliminary data.</text>
</comment>
<comment type="function">
    <text evidence="4">Co-chaperone for Hsp70 protein HSPA5/BiP that acts as a key repressor of the ERN1/IRE1-mediated unfolded protein response (UPR). J domain-containing co-chaperones stimulate the ATPase activity of Hsp70 proteins and are required for efficient substrate recognition by Hsp70 proteins. In the unstressed endoplasmic reticulum, interacts with the luminal region of ERN1/IRE1 and selectively recruits HSPA5/BiP: HSPA5/BiP disrupts the dimerization of the active ERN1/IRE1 luminal region, thereby inactivating ERN1/IRE1. Also involved in endoplasmic reticulum-associated degradation (ERAD) of misfolded proteins. Required for survival of B-cell progenitors and normal antibody production.</text>
</comment>
<evidence type="ECO:0000256" key="1">
    <source>
        <dbReference type="ARBA" id="ARBA00023186"/>
    </source>
</evidence>
<keyword evidence="6" id="KW-1133">Transmembrane helix</keyword>
<dbReference type="Proteomes" id="UP001200034">
    <property type="component" value="Unassembled WGS sequence"/>
</dbReference>
<dbReference type="SMART" id="SM00271">
    <property type="entry name" value="DnaJ"/>
    <property type="match status" value="1"/>
</dbReference>
<dbReference type="InterPro" id="IPR001623">
    <property type="entry name" value="DnaJ_domain"/>
</dbReference>
<dbReference type="PROSITE" id="PS50076">
    <property type="entry name" value="DNAJ_2"/>
    <property type="match status" value="1"/>
</dbReference>
<keyword evidence="6" id="KW-0812">Transmembrane</keyword>
<dbReference type="Gene3D" id="1.10.287.110">
    <property type="entry name" value="DnaJ domain"/>
    <property type="match status" value="1"/>
</dbReference>
<dbReference type="GO" id="GO:0036503">
    <property type="term" value="P:ERAD pathway"/>
    <property type="evidence" value="ECO:0007669"/>
    <property type="project" value="TreeGrafter"/>
</dbReference>
<proteinExistence type="predicted"/>
<dbReference type="InterPro" id="IPR051948">
    <property type="entry name" value="Hsp70_co-chaperone_J-domain"/>
</dbReference>
<dbReference type="PANTHER" id="PTHR44360:SF1">
    <property type="entry name" value="DNAJ HOMOLOG SUBFAMILY B MEMBER 9"/>
    <property type="match status" value="1"/>
</dbReference>
<reference evidence="8" key="1">
    <citation type="journal article" date="2021" name="Mol. Ecol. Resour.">
        <title>Phylogenomic analyses of the genus Drosophila reveals genomic signals of climate adaptation.</title>
        <authorList>
            <person name="Li F."/>
            <person name="Rane R.V."/>
            <person name="Luria V."/>
            <person name="Xiong Z."/>
            <person name="Chen J."/>
            <person name="Li Z."/>
            <person name="Catullo R.A."/>
            <person name="Griffin P.C."/>
            <person name="Schiffer M."/>
            <person name="Pearce S."/>
            <person name="Lee S.F."/>
            <person name="McElroy K."/>
            <person name="Stocker A."/>
            <person name="Shirriffs J."/>
            <person name="Cockerell F."/>
            <person name="Coppin C."/>
            <person name="Sgro C.M."/>
            <person name="Karger A."/>
            <person name="Cain J.W."/>
            <person name="Weber J.A."/>
            <person name="Santpere G."/>
            <person name="Kirschner M.W."/>
            <person name="Hoffmann A.A."/>
            <person name="Oakeshott J.G."/>
            <person name="Zhang G."/>
        </authorList>
    </citation>
    <scope>NUCLEOTIDE SEQUENCE</scope>
    <source>
        <strain evidence="8">BGI-SZ-2011g</strain>
    </source>
</reference>
<dbReference type="AlphaFoldDB" id="A0AAD4PLH3"/>
<dbReference type="PROSITE" id="PS00636">
    <property type="entry name" value="DNAJ_1"/>
    <property type="match status" value="1"/>
</dbReference>
<feature type="transmembrane region" description="Helical" evidence="6">
    <location>
        <begin position="89"/>
        <end position="107"/>
    </location>
</feature>
<sequence>MGRNYYEILGISKTATNDEIRKAYKRMALKYHPDKNDHPQAAQHFQEIVAAFEILSNKEKRDIYDLYGEEGLKSDGSEQPNYAQTSSDMLPFMCAVGGTVLFAFAAFKTFQFFTKKKDVGHEDDSSSD</sequence>
<dbReference type="GO" id="GO:0005783">
    <property type="term" value="C:endoplasmic reticulum"/>
    <property type="evidence" value="ECO:0007669"/>
    <property type="project" value="TreeGrafter"/>
</dbReference>
<dbReference type="Pfam" id="PF00226">
    <property type="entry name" value="DnaJ"/>
    <property type="match status" value="1"/>
</dbReference>
<feature type="domain" description="J" evidence="7">
    <location>
        <begin position="4"/>
        <end position="68"/>
    </location>
</feature>
<evidence type="ECO:0000256" key="4">
    <source>
        <dbReference type="ARBA" id="ARBA00045428"/>
    </source>
</evidence>
<organism evidence="8 9">
    <name type="scientific">Drosophila rubida</name>
    <dbReference type="NCBI Taxonomy" id="30044"/>
    <lineage>
        <taxon>Eukaryota</taxon>
        <taxon>Metazoa</taxon>
        <taxon>Ecdysozoa</taxon>
        <taxon>Arthropoda</taxon>
        <taxon>Hexapoda</taxon>
        <taxon>Insecta</taxon>
        <taxon>Pterygota</taxon>
        <taxon>Neoptera</taxon>
        <taxon>Endopterygota</taxon>
        <taxon>Diptera</taxon>
        <taxon>Brachycera</taxon>
        <taxon>Muscomorpha</taxon>
        <taxon>Ephydroidea</taxon>
        <taxon>Drosophilidae</taxon>
        <taxon>Drosophila</taxon>
    </lineage>
</organism>
<accession>A0AAD4PLH3</accession>
<keyword evidence="9" id="KW-1185">Reference proteome</keyword>
<evidence type="ECO:0000259" key="7">
    <source>
        <dbReference type="PROSITE" id="PS50076"/>
    </source>
</evidence>
<dbReference type="FunFam" id="1.10.287.110:FF:000175">
    <property type="entry name" value="GM22099"/>
    <property type="match status" value="1"/>
</dbReference>